<dbReference type="InterPro" id="IPR007272">
    <property type="entry name" value="Sulf_transp_TsuA/YedE"/>
</dbReference>
<name>A0A1I2HXU0_9GAMM</name>
<proteinExistence type="inferred from homology"/>
<dbReference type="EMBL" id="FOOC01000002">
    <property type="protein sequence ID" value="SFF34702.1"/>
    <property type="molecule type" value="Genomic_DNA"/>
</dbReference>
<dbReference type="PANTHER" id="PTHR30574">
    <property type="entry name" value="INNER MEMBRANE PROTEIN YEDE"/>
    <property type="match status" value="1"/>
</dbReference>
<keyword evidence="3" id="KW-1003">Cell membrane</keyword>
<dbReference type="GO" id="GO:0005886">
    <property type="term" value="C:plasma membrane"/>
    <property type="evidence" value="ECO:0007669"/>
    <property type="project" value="UniProtKB-SubCell"/>
</dbReference>
<comment type="similarity">
    <text evidence="8">Belongs to the TsuA/YedE (TC 9.B.102) family.</text>
</comment>
<dbReference type="STRING" id="1076937.SAMN04488120_102334"/>
<dbReference type="OrthoDB" id="9814020at2"/>
<feature type="transmembrane region" description="Helical" evidence="9">
    <location>
        <begin position="122"/>
        <end position="142"/>
    </location>
</feature>
<dbReference type="RefSeq" id="WP_091531800.1">
    <property type="nucleotide sequence ID" value="NZ_FOOC01000002.1"/>
</dbReference>
<evidence type="ECO:0000313" key="11">
    <source>
        <dbReference type="Proteomes" id="UP000199771"/>
    </source>
</evidence>
<protein>
    <submittedName>
        <fullName evidence="10">Uncharacterized protein</fullName>
    </submittedName>
</protein>
<keyword evidence="5 9" id="KW-0812">Transmembrane</keyword>
<dbReference type="Pfam" id="PF04143">
    <property type="entry name" value="Sulf_transp"/>
    <property type="match status" value="1"/>
</dbReference>
<evidence type="ECO:0000256" key="2">
    <source>
        <dbReference type="ARBA" id="ARBA00022448"/>
    </source>
</evidence>
<organism evidence="10 11">
    <name type="scientific">Fontimonas thermophila</name>
    <dbReference type="NCBI Taxonomy" id="1076937"/>
    <lineage>
        <taxon>Bacteria</taxon>
        <taxon>Pseudomonadati</taxon>
        <taxon>Pseudomonadota</taxon>
        <taxon>Gammaproteobacteria</taxon>
        <taxon>Nevskiales</taxon>
        <taxon>Nevskiaceae</taxon>
        <taxon>Fontimonas</taxon>
    </lineage>
</organism>
<evidence type="ECO:0000256" key="1">
    <source>
        <dbReference type="ARBA" id="ARBA00004429"/>
    </source>
</evidence>
<evidence type="ECO:0000256" key="8">
    <source>
        <dbReference type="ARBA" id="ARBA00035655"/>
    </source>
</evidence>
<sequence>MTIVDFTPLSSAAGGLIIGLSVVLLMLGIGRIAGISGILGGALGPLSDGDRGWRLYFLVGLVAGGVLYSLVAGPVGPLLKGTEQLVPAMIGAGLVGFGTRMANGCTSGHGICGISRFSARSIVATLSFMLSGAATVFVVRHLV</sequence>
<feature type="transmembrane region" description="Helical" evidence="9">
    <location>
        <begin position="55"/>
        <end position="79"/>
    </location>
</feature>
<keyword evidence="11" id="KW-1185">Reference proteome</keyword>
<gene>
    <name evidence="10" type="ORF">SAMN04488120_102334</name>
</gene>
<evidence type="ECO:0000256" key="6">
    <source>
        <dbReference type="ARBA" id="ARBA00022989"/>
    </source>
</evidence>
<dbReference type="PANTHER" id="PTHR30574:SF1">
    <property type="entry name" value="SULPHUR TRANSPORT DOMAIN-CONTAINING PROTEIN"/>
    <property type="match status" value="1"/>
</dbReference>
<dbReference type="AlphaFoldDB" id="A0A1I2HXU0"/>
<reference evidence="10 11" key="1">
    <citation type="submission" date="2016-10" db="EMBL/GenBank/DDBJ databases">
        <authorList>
            <person name="de Groot N.N."/>
        </authorList>
    </citation>
    <scope>NUCLEOTIDE SEQUENCE [LARGE SCALE GENOMIC DNA]</scope>
    <source>
        <strain evidence="10 11">DSM 23609</strain>
    </source>
</reference>
<feature type="transmembrane region" description="Helical" evidence="9">
    <location>
        <begin position="12"/>
        <end position="43"/>
    </location>
</feature>
<keyword evidence="2" id="KW-0813">Transport</keyword>
<evidence type="ECO:0000313" key="10">
    <source>
        <dbReference type="EMBL" id="SFF34702.1"/>
    </source>
</evidence>
<accession>A0A1I2HXU0</accession>
<evidence type="ECO:0000256" key="9">
    <source>
        <dbReference type="SAM" id="Phobius"/>
    </source>
</evidence>
<comment type="subcellular location">
    <subcellularLocation>
        <location evidence="1">Cell inner membrane</location>
        <topology evidence="1">Multi-pass membrane protein</topology>
    </subcellularLocation>
</comment>
<evidence type="ECO:0000256" key="3">
    <source>
        <dbReference type="ARBA" id="ARBA00022475"/>
    </source>
</evidence>
<keyword evidence="7 9" id="KW-0472">Membrane</keyword>
<evidence type="ECO:0000256" key="5">
    <source>
        <dbReference type="ARBA" id="ARBA00022692"/>
    </source>
</evidence>
<keyword evidence="6 9" id="KW-1133">Transmembrane helix</keyword>
<evidence type="ECO:0000256" key="4">
    <source>
        <dbReference type="ARBA" id="ARBA00022519"/>
    </source>
</evidence>
<evidence type="ECO:0000256" key="7">
    <source>
        <dbReference type="ARBA" id="ARBA00023136"/>
    </source>
</evidence>
<keyword evidence="4" id="KW-0997">Cell inner membrane</keyword>
<feature type="transmembrane region" description="Helical" evidence="9">
    <location>
        <begin position="85"/>
        <end position="102"/>
    </location>
</feature>
<dbReference type="Proteomes" id="UP000199771">
    <property type="component" value="Unassembled WGS sequence"/>
</dbReference>